<sequence length="89" mass="8886">MRVAPGAAATLDEAAALTPVAADAGSAEALAPESADEPQPVAATPIRAAAATETRIRFIGFLLVLRDIGLSDVITTIFIAACGAVRPAS</sequence>
<name>A0A645JIJ6_9ZZZZ</name>
<organism evidence="1">
    <name type="scientific">bioreactor metagenome</name>
    <dbReference type="NCBI Taxonomy" id="1076179"/>
    <lineage>
        <taxon>unclassified sequences</taxon>
        <taxon>metagenomes</taxon>
        <taxon>ecological metagenomes</taxon>
    </lineage>
</organism>
<evidence type="ECO:0000313" key="1">
    <source>
        <dbReference type="EMBL" id="MPN63256.1"/>
    </source>
</evidence>
<dbReference type="EMBL" id="VSSQ01142396">
    <property type="protein sequence ID" value="MPN63256.1"/>
    <property type="molecule type" value="Genomic_DNA"/>
</dbReference>
<reference evidence="1" key="1">
    <citation type="submission" date="2019-08" db="EMBL/GenBank/DDBJ databases">
        <authorList>
            <person name="Kucharzyk K."/>
            <person name="Murdoch R.W."/>
            <person name="Higgins S."/>
            <person name="Loffler F."/>
        </authorList>
    </citation>
    <scope>NUCLEOTIDE SEQUENCE</scope>
</reference>
<dbReference type="AlphaFoldDB" id="A0A645JIJ6"/>
<accession>A0A645JIJ6</accession>
<proteinExistence type="predicted"/>
<comment type="caution">
    <text evidence="1">The sequence shown here is derived from an EMBL/GenBank/DDBJ whole genome shotgun (WGS) entry which is preliminary data.</text>
</comment>
<protein>
    <submittedName>
        <fullName evidence="1">Uncharacterized protein</fullName>
    </submittedName>
</protein>
<gene>
    <name evidence="1" type="ORF">SDC9_211013</name>
</gene>